<dbReference type="InterPro" id="IPR020864">
    <property type="entry name" value="MACPF"/>
</dbReference>
<evidence type="ECO:0000313" key="5">
    <source>
        <dbReference type="EMBL" id="GCB71664.1"/>
    </source>
</evidence>
<reference evidence="5 6" key="1">
    <citation type="journal article" date="2018" name="Nat. Ecol. Evol.">
        <title>Shark genomes provide insights into elasmobranch evolution and the origin of vertebrates.</title>
        <authorList>
            <person name="Hara Y"/>
            <person name="Yamaguchi K"/>
            <person name="Onimaru K"/>
            <person name="Kadota M"/>
            <person name="Koyanagi M"/>
            <person name="Keeley SD"/>
            <person name="Tatsumi K"/>
            <person name="Tanaka K"/>
            <person name="Motone F"/>
            <person name="Kageyama Y"/>
            <person name="Nozu R"/>
            <person name="Adachi N"/>
            <person name="Nishimura O"/>
            <person name="Nakagawa R"/>
            <person name="Tanegashima C"/>
            <person name="Kiyatake I"/>
            <person name="Matsumoto R"/>
            <person name="Murakumo K"/>
            <person name="Nishida K"/>
            <person name="Terakita A"/>
            <person name="Kuratani S"/>
            <person name="Sato K"/>
            <person name="Hyodo S Kuraku.S."/>
        </authorList>
    </citation>
    <scope>NUCLEOTIDE SEQUENCE [LARGE SCALE GENOMIC DNA]</scope>
</reference>
<keyword evidence="2" id="KW-1133">Transmembrane helix</keyword>
<dbReference type="InterPro" id="IPR039707">
    <property type="entry name" value="MPEG1"/>
</dbReference>
<dbReference type="OMA" id="QTHEEGY"/>
<sequence length="718" mass="78150">MYLVLVHALLCILAVGAAESGLQAPSVDSLIECRKIRKDLTALEVLPGGGWDNLRNLDRGRVMDASYSQCRTTDDGLYLIPDQVYVVPLKRTSVDMMSELIEDWRKYESTTSASVNAELSFLPFLNGKFSADNQRVRTQQARGASVTTRIQVRNLVYEVRAQAHFQLDRAFRQQLVRIGNSIENNQTAAARYYAELLVRDYGTHLLTSVQAGASLLQEDQLRSSFVADSRGGKTAITASASATFFRAVNLGLGAQAGQEEQQTRLYLGNRSHSRIESHGGAPFYPGFTLQRWQEQLAGHLVAIDRAGQPLHLAVGPRSVPELPEPTALEVSRAVERAVGLYYAVNAHPGCLDATSPNFNLGANLEDGSCADSFRNFTFGGAFQECSPLPGPDAGPLCRGLEQRNPLTGSFSCPPGYAAARLRDGLAEEAYSRYECRQHCHTCWLLATCCQDVCGDAYYVRRAQFRASWCAAGPLRPASGYLFGGLYTAGGAGNPLTRDRSCPPSFYPLVLLRGLRVCVGDDYELGLRYSVPFGGFFSCEAGNPLAGRRGRPQPDAEPPQAHPKRCPPGHSQHRADISDGCQVLYCVKSGAYQGLGLPRLNAPPFSQLPLLSGGPTNTVVVLAEHQQPWLKDSRTELWKTARASDASRLFPERPSPGSTAGIAVSVTLAVVGLIALAYYGRRRWKSRGYQTLRRSSASSDSAEPQVAADSRPLIQDGEV</sequence>
<dbReference type="Pfam" id="PF01823">
    <property type="entry name" value="MACPF"/>
    <property type="match status" value="1"/>
</dbReference>
<keyword evidence="2" id="KW-0812">Transmembrane</keyword>
<evidence type="ECO:0000256" key="2">
    <source>
        <dbReference type="SAM" id="Phobius"/>
    </source>
</evidence>
<gene>
    <name evidence="5" type="ORF">scyTo_0006030</name>
</gene>
<dbReference type="PANTHER" id="PTHR31463:SF1">
    <property type="entry name" value="MACROPHAGE-EXPRESSED GENE 1 PROTEIN"/>
    <property type="match status" value="1"/>
</dbReference>
<evidence type="ECO:0000313" key="6">
    <source>
        <dbReference type="Proteomes" id="UP000288216"/>
    </source>
</evidence>
<dbReference type="GO" id="GO:0045087">
    <property type="term" value="P:innate immune response"/>
    <property type="evidence" value="ECO:0007669"/>
    <property type="project" value="UniProtKB-KW"/>
</dbReference>
<keyword evidence="6" id="KW-1185">Reference proteome</keyword>
<dbReference type="PANTHER" id="PTHR31463">
    <property type="entry name" value="MACROPHAGE-EXPRESSED GENE 1 PROTEIN"/>
    <property type="match status" value="1"/>
</dbReference>
<evidence type="ECO:0000256" key="1">
    <source>
        <dbReference type="SAM" id="MobiDB-lite"/>
    </source>
</evidence>
<dbReference type="SMART" id="SM00457">
    <property type="entry name" value="MACPF"/>
    <property type="match status" value="1"/>
</dbReference>
<protein>
    <recommendedName>
        <fullName evidence="4">MACPF domain-containing protein</fullName>
    </recommendedName>
</protein>
<dbReference type="EMBL" id="BFAA01001965">
    <property type="protein sequence ID" value="GCB71664.1"/>
    <property type="molecule type" value="Genomic_DNA"/>
</dbReference>
<dbReference type="PROSITE" id="PS51412">
    <property type="entry name" value="MACPF_2"/>
    <property type="match status" value="1"/>
</dbReference>
<evidence type="ECO:0000259" key="4">
    <source>
        <dbReference type="PROSITE" id="PS51412"/>
    </source>
</evidence>
<feature type="domain" description="MACPF" evidence="4">
    <location>
        <begin position="18"/>
        <end position="345"/>
    </location>
</feature>
<feature type="transmembrane region" description="Helical" evidence="2">
    <location>
        <begin position="659"/>
        <end position="678"/>
    </location>
</feature>
<feature type="compositionally biased region" description="Polar residues" evidence="1">
    <location>
        <begin position="689"/>
        <end position="701"/>
    </location>
</feature>
<accession>A0A401PEZ3</accession>
<dbReference type="GO" id="GO:0042742">
    <property type="term" value="P:defense response to bacterium"/>
    <property type="evidence" value="ECO:0007669"/>
    <property type="project" value="TreeGrafter"/>
</dbReference>
<dbReference type="GO" id="GO:0002250">
    <property type="term" value="P:adaptive immune response"/>
    <property type="evidence" value="ECO:0007669"/>
    <property type="project" value="UniProtKB-KW"/>
</dbReference>
<name>A0A401PEZ3_SCYTO</name>
<dbReference type="CDD" id="cd22579">
    <property type="entry name" value="MPEG1_P2"/>
    <property type="match status" value="1"/>
</dbReference>
<feature type="region of interest" description="Disordered" evidence="1">
    <location>
        <begin position="689"/>
        <end position="718"/>
    </location>
</feature>
<dbReference type="Proteomes" id="UP000288216">
    <property type="component" value="Unassembled WGS sequence"/>
</dbReference>
<keyword evidence="2" id="KW-0472">Membrane</keyword>
<evidence type="ECO:0000256" key="3">
    <source>
        <dbReference type="SAM" id="SignalP"/>
    </source>
</evidence>
<organism evidence="5 6">
    <name type="scientific">Scyliorhinus torazame</name>
    <name type="common">Cloudy catshark</name>
    <name type="synonym">Catulus torazame</name>
    <dbReference type="NCBI Taxonomy" id="75743"/>
    <lineage>
        <taxon>Eukaryota</taxon>
        <taxon>Metazoa</taxon>
        <taxon>Chordata</taxon>
        <taxon>Craniata</taxon>
        <taxon>Vertebrata</taxon>
        <taxon>Chondrichthyes</taxon>
        <taxon>Elasmobranchii</taxon>
        <taxon>Galeomorphii</taxon>
        <taxon>Galeoidea</taxon>
        <taxon>Carcharhiniformes</taxon>
        <taxon>Scyliorhinidae</taxon>
        <taxon>Scyliorhinus</taxon>
    </lineage>
</organism>
<comment type="caution">
    <text evidence="5">The sequence shown here is derived from an EMBL/GenBank/DDBJ whole genome shotgun (WGS) entry which is preliminary data.</text>
</comment>
<dbReference type="AlphaFoldDB" id="A0A401PEZ3"/>
<keyword evidence="3" id="KW-0732">Signal</keyword>
<dbReference type="OrthoDB" id="5950457at2759"/>
<feature type="region of interest" description="Disordered" evidence="1">
    <location>
        <begin position="546"/>
        <end position="573"/>
    </location>
</feature>
<dbReference type="STRING" id="75743.A0A401PEZ3"/>
<dbReference type="GO" id="GO:0030670">
    <property type="term" value="C:phagocytic vesicle membrane"/>
    <property type="evidence" value="ECO:0007669"/>
    <property type="project" value="UniProtKB-SubCell"/>
</dbReference>
<feature type="signal peptide" evidence="3">
    <location>
        <begin position="1"/>
        <end position="18"/>
    </location>
</feature>
<feature type="chain" id="PRO_5019487335" description="MACPF domain-containing protein" evidence="3">
    <location>
        <begin position="19"/>
        <end position="718"/>
    </location>
</feature>
<proteinExistence type="predicted"/>